<dbReference type="AlphaFoldDB" id="A0A0B8ZRS4"/>
<protein>
    <submittedName>
        <fullName evidence="1">Uncharacterized protein</fullName>
    </submittedName>
</protein>
<accession>A0A0B8ZRS4</accession>
<dbReference type="PATRIC" id="fig|48936.3.peg.2464"/>
<name>A0A0B8ZRS4_9SPHN</name>
<dbReference type="RefSeq" id="WP_039334863.1">
    <property type="nucleotide sequence ID" value="NZ_JRVC01000011.1"/>
</dbReference>
<dbReference type="EMBL" id="JRVC01000011">
    <property type="protein sequence ID" value="KHS45850.1"/>
    <property type="molecule type" value="Genomic_DNA"/>
</dbReference>
<sequence>MDHEQRAKATNRQDPELAAKVVRSIGEIETQFFHAAGPLSERMMSEALVAIEKVVTSPWEFIENEWTPQVVCPEWKMTRGVGTGDMWLQVAEISADEDEYEHTWIAAVTKTVPSQLCVQLMFRRGLQEHAQAAIKDMKVIGPVLEKGFVRDDANLALFVPIHIPAEKLAQGFAQNDLTPTVQPFAKAMQTALAAKPVLDKLLEGIRAVAKTK</sequence>
<proteinExistence type="predicted"/>
<keyword evidence="2" id="KW-1185">Reference proteome</keyword>
<evidence type="ECO:0000313" key="1">
    <source>
        <dbReference type="EMBL" id="KHS45850.1"/>
    </source>
</evidence>
<dbReference type="Proteomes" id="UP000031338">
    <property type="component" value="Unassembled WGS sequence"/>
</dbReference>
<comment type="caution">
    <text evidence="1">The sequence shown here is derived from an EMBL/GenBank/DDBJ whole genome shotgun (WGS) entry which is preliminary data.</text>
</comment>
<evidence type="ECO:0000313" key="2">
    <source>
        <dbReference type="Proteomes" id="UP000031338"/>
    </source>
</evidence>
<organism evidence="1 2">
    <name type="scientific">Novosphingobium subterraneum</name>
    <dbReference type="NCBI Taxonomy" id="48936"/>
    <lineage>
        <taxon>Bacteria</taxon>
        <taxon>Pseudomonadati</taxon>
        <taxon>Pseudomonadota</taxon>
        <taxon>Alphaproteobacteria</taxon>
        <taxon>Sphingomonadales</taxon>
        <taxon>Sphingomonadaceae</taxon>
        <taxon>Novosphingobium</taxon>
    </lineage>
</organism>
<gene>
    <name evidence="1" type="ORF">NJ75_02455</name>
</gene>
<reference evidence="1 2" key="1">
    <citation type="submission" date="2014-10" db="EMBL/GenBank/DDBJ databases">
        <title>Draft genome sequence of Novosphingobium subterraneum DSM 12447.</title>
        <authorList>
            <person name="Gan H.M."/>
            <person name="Gan H.Y."/>
            <person name="Savka M.A."/>
        </authorList>
    </citation>
    <scope>NUCLEOTIDE SEQUENCE [LARGE SCALE GENOMIC DNA]</scope>
    <source>
        <strain evidence="1 2">DSM 12447</strain>
    </source>
</reference>